<dbReference type="EMBL" id="KN834775">
    <property type="protein sequence ID" value="KIK60452.1"/>
    <property type="molecule type" value="Genomic_DNA"/>
</dbReference>
<name>A0A0D0CNT5_9AGAR</name>
<dbReference type="Proteomes" id="UP000053593">
    <property type="component" value="Unassembled WGS sequence"/>
</dbReference>
<protein>
    <submittedName>
        <fullName evidence="2">Uncharacterized protein</fullName>
    </submittedName>
</protein>
<accession>A0A0D0CNT5</accession>
<sequence>MFSWCCRAFVLFVLSLVVFFFHYSAFKIHICYFQSYNHGSLNSPSLFYLFLSFLWLFSSSRKGRRFFTLFGFQLL</sequence>
<keyword evidence="1" id="KW-0812">Transmembrane</keyword>
<dbReference type="HOGENOM" id="CLU_2671311_0_0_1"/>
<keyword evidence="3" id="KW-1185">Reference proteome</keyword>
<feature type="transmembrane region" description="Helical" evidence="1">
    <location>
        <begin position="37"/>
        <end position="57"/>
    </location>
</feature>
<proteinExistence type="predicted"/>
<organism evidence="2 3">
    <name type="scientific">Collybiopsis luxurians FD-317 M1</name>
    <dbReference type="NCBI Taxonomy" id="944289"/>
    <lineage>
        <taxon>Eukaryota</taxon>
        <taxon>Fungi</taxon>
        <taxon>Dikarya</taxon>
        <taxon>Basidiomycota</taxon>
        <taxon>Agaricomycotina</taxon>
        <taxon>Agaricomycetes</taxon>
        <taxon>Agaricomycetidae</taxon>
        <taxon>Agaricales</taxon>
        <taxon>Marasmiineae</taxon>
        <taxon>Omphalotaceae</taxon>
        <taxon>Collybiopsis</taxon>
        <taxon>Collybiopsis luxurians</taxon>
    </lineage>
</organism>
<reference evidence="2 3" key="1">
    <citation type="submission" date="2014-04" db="EMBL/GenBank/DDBJ databases">
        <title>Evolutionary Origins and Diversification of the Mycorrhizal Mutualists.</title>
        <authorList>
            <consortium name="DOE Joint Genome Institute"/>
            <consortium name="Mycorrhizal Genomics Consortium"/>
            <person name="Kohler A."/>
            <person name="Kuo A."/>
            <person name="Nagy L.G."/>
            <person name="Floudas D."/>
            <person name="Copeland A."/>
            <person name="Barry K.W."/>
            <person name="Cichocki N."/>
            <person name="Veneault-Fourrey C."/>
            <person name="LaButti K."/>
            <person name="Lindquist E.A."/>
            <person name="Lipzen A."/>
            <person name="Lundell T."/>
            <person name="Morin E."/>
            <person name="Murat C."/>
            <person name="Riley R."/>
            <person name="Ohm R."/>
            <person name="Sun H."/>
            <person name="Tunlid A."/>
            <person name="Henrissat B."/>
            <person name="Grigoriev I.V."/>
            <person name="Hibbett D.S."/>
            <person name="Martin F."/>
        </authorList>
    </citation>
    <scope>NUCLEOTIDE SEQUENCE [LARGE SCALE GENOMIC DNA]</scope>
    <source>
        <strain evidence="2 3">FD-317 M1</strain>
    </source>
</reference>
<dbReference type="AlphaFoldDB" id="A0A0D0CNT5"/>
<evidence type="ECO:0000256" key="1">
    <source>
        <dbReference type="SAM" id="Phobius"/>
    </source>
</evidence>
<evidence type="ECO:0000313" key="3">
    <source>
        <dbReference type="Proteomes" id="UP000053593"/>
    </source>
</evidence>
<evidence type="ECO:0000313" key="2">
    <source>
        <dbReference type="EMBL" id="KIK60452.1"/>
    </source>
</evidence>
<gene>
    <name evidence="2" type="ORF">GYMLUDRAFT_43769</name>
</gene>
<keyword evidence="1" id="KW-0472">Membrane</keyword>
<keyword evidence="1" id="KW-1133">Transmembrane helix</keyword>